<evidence type="ECO:0000313" key="2">
    <source>
        <dbReference type="Proteomes" id="UP000023152"/>
    </source>
</evidence>
<evidence type="ECO:0008006" key="3">
    <source>
        <dbReference type="Google" id="ProtNLM"/>
    </source>
</evidence>
<comment type="caution">
    <text evidence="1">The sequence shown here is derived from an EMBL/GenBank/DDBJ whole genome shotgun (WGS) entry which is preliminary data.</text>
</comment>
<name>X6P0B7_RETFI</name>
<accession>X6P0B7</accession>
<dbReference type="EMBL" id="ASPP01004829">
    <property type="protein sequence ID" value="ETO31583.1"/>
    <property type="molecule type" value="Genomic_DNA"/>
</dbReference>
<evidence type="ECO:0000313" key="1">
    <source>
        <dbReference type="EMBL" id="ETO31583.1"/>
    </source>
</evidence>
<proteinExistence type="predicted"/>
<keyword evidence="2" id="KW-1185">Reference proteome</keyword>
<dbReference type="Proteomes" id="UP000023152">
    <property type="component" value="Unassembled WGS sequence"/>
</dbReference>
<protein>
    <recommendedName>
        <fullName evidence="3">Protein kinase domain-containing protein</fullName>
    </recommendedName>
</protein>
<dbReference type="SUPFAM" id="SSF56112">
    <property type="entry name" value="Protein kinase-like (PK-like)"/>
    <property type="match status" value="1"/>
</dbReference>
<organism evidence="1 2">
    <name type="scientific">Reticulomyxa filosa</name>
    <dbReference type="NCBI Taxonomy" id="46433"/>
    <lineage>
        <taxon>Eukaryota</taxon>
        <taxon>Sar</taxon>
        <taxon>Rhizaria</taxon>
        <taxon>Retaria</taxon>
        <taxon>Foraminifera</taxon>
        <taxon>Monothalamids</taxon>
        <taxon>Reticulomyxidae</taxon>
        <taxon>Reticulomyxa</taxon>
    </lineage>
</organism>
<reference evidence="1 2" key="1">
    <citation type="journal article" date="2013" name="Curr. Biol.">
        <title>The Genome of the Foraminiferan Reticulomyxa filosa.</title>
        <authorList>
            <person name="Glockner G."/>
            <person name="Hulsmann N."/>
            <person name="Schleicher M."/>
            <person name="Noegel A.A."/>
            <person name="Eichinger L."/>
            <person name="Gallinger C."/>
            <person name="Pawlowski J."/>
            <person name="Sierra R."/>
            <person name="Euteneuer U."/>
            <person name="Pillet L."/>
            <person name="Moustafa A."/>
            <person name="Platzer M."/>
            <person name="Groth M."/>
            <person name="Szafranski K."/>
            <person name="Schliwa M."/>
        </authorList>
    </citation>
    <scope>NUCLEOTIDE SEQUENCE [LARGE SCALE GENOMIC DNA]</scope>
</reference>
<dbReference type="InterPro" id="IPR011009">
    <property type="entry name" value="Kinase-like_dom_sf"/>
</dbReference>
<dbReference type="AlphaFoldDB" id="X6P0B7"/>
<gene>
    <name evidence="1" type="ORF">RFI_05535</name>
</gene>
<sequence length="187" mass="21792">MALMCVCVFFFKNNDKIKKNKKRGGHIIAKLKTKKIVKKKKRSIRAMYGMIIRGQYRFPTPHWDDISAEAVSCVKALMHLNPKERLTCDTLCTHPFILKHVSLEDIEKEETQLLQQQYTLMQSSLSQLLPQGVCRVPLDAALDISKSEQCHDDDDRLDEYRKQEKRERATTQIKQALFETVNFSNTY</sequence>
<dbReference type="Gene3D" id="1.10.510.10">
    <property type="entry name" value="Transferase(Phosphotransferase) domain 1"/>
    <property type="match status" value="1"/>
</dbReference>